<keyword evidence="1" id="KW-0808">Transferase</keyword>
<evidence type="ECO:0000256" key="3">
    <source>
        <dbReference type="ARBA" id="ARBA00023015"/>
    </source>
</evidence>
<reference evidence="6 7" key="1">
    <citation type="submission" date="2023-08" db="EMBL/GenBank/DDBJ databases">
        <authorList>
            <person name="Girao M."/>
            <person name="Carvalho M.F."/>
        </authorList>
    </citation>
    <scope>NUCLEOTIDE SEQUENCE [LARGE SCALE GENOMIC DNA]</scope>
    <source>
        <strain evidence="6 7">CC-R104</strain>
    </source>
</reference>
<dbReference type="Proteomes" id="UP001331936">
    <property type="component" value="Unassembled WGS sequence"/>
</dbReference>
<evidence type="ECO:0000256" key="2">
    <source>
        <dbReference type="ARBA" id="ARBA00022777"/>
    </source>
</evidence>
<dbReference type="Pfam" id="PF03861">
    <property type="entry name" value="ANTAR"/>
    <property type="match status" value="1"/>
</dbReference>
<dbReference type="SUPFAM" id="SSF55781">
    <property type="entry name" value="GAF domain-like"/>
    <property type="match status" value="1"/>
</dbReference>
<evidence type="ECO:0000313" key="7">
    <source>
        <dbReference type="Proteomes" id="UP001331936"/>
    </source>
</evidence>
<dbReference type="PROSITE" id="PS50921">
    <property type="entry name" value="ANTAR"/>
    <property type="match status" value="1"/>
</dbReference>
<keyword evidence="7" id="KW-1185">Reference proteome</keyword>
<dbReference type="Gene3D" id="1.10.10.10">
    <property type="entry name" value="Winged helix-like DNA-binding domain superfamily/Winged helix DNA-binding domain"/>
    <property type="match status" value="1"/>
</dbReference>
<dbReference type="EMBL" id="JAUZMZ010000196">
    <property type="protein sequence ID" value="MEE2034866.1"/>
    <property type="molecule type" value="Genomic_DNA"/>
</dbReference>
<evidence type="ECO:0000259" key="5">
    <source>
        <dbReference type="PROSITE" id="PS50921"/>
    </source>
</evidence>
<sequence>MRSDERRENAAGVSKVPAELSRQIALLAREFFVPDDLDRTLGGITAAAAELIAVADGIDITLLTGPEKFRSVAATTPLASTLDALQIELGQGPCLDVVTADPIIRVQDMRTETRWPAYAPAAVEAGVFSCLSVRLYTHRDDVGALNLFSHAADAFGAGDEALADILATQAAAALTAARIHEQLTSALCSRDIIGQAKGIIMERFGVDAAHAFEMLRRMSQNRNIPLVEIATRLIASGPERHPRRTTW</sequence>
<protein>
    <submittedName>
        <fullName evidence="6">ANTAR domain-containing protein</fullName>
    </submittedName>
</protein>
<feature type="domain" description="ANTAR" evidence="5">
    <location>
        <begin position="173"/>
        <end position="234"/>
    </location>
</feature>
<organism evidence="6 7">
    <name type="scientific">Rhodococcus chondri</name>
    <dbReference type="NCBI Taxonomy" id="3065941"/>
    <lineage>
        <taxon>Bacteria</taxon>
        <taxon>Bacillati</taxon>
        <taxon>Actinomycetota</taxon>
        <taxon>Actinomycetes</taxon>
        <taxon>Mycobacteriales</taxon>
        <taxon>Nocardiaceae</taxon>
        <taxon>Rhodococcus</taxon>
    </lineage>
</organism>
<dbReference type="InterPro" id="IPR029016">
    <property type="entry name" value="GAF-like_dom_sf"/>
</dbReference>
<proteinExistence type="predicted"/>
<dbReference type="InterPro" id="IPR005561">
    <property type="entry name" value="ANTAR"/>
</dbReference>
<dbReference type="InterPro" id="IPR036388">
    <property type="entry name" value="WH-like_DNA-bd_sf"/>
</dbReference>
<dbReference type="Gene3D" id="3.30.450.40">
    <property type="match status" value="1"/>
</dbReference>
<dbReference type="SMART" id="SM01012">
    <property type="entry name" value="ANTAR"/>
    <property type="match status" value="1"/>
</dbReference>
<name>A0ABU7JXX6_9NOCA</name>
<accession>A0ABU7JXX6</accession>
<dbReference type="RefSeq" id="WP_330154218.1">
    <property type="nucleotide sequence ID" value="NZ_JAUZMZ010000196.1"/>
</dbReference>
<keyword evidence="3" id="KW-0805">Transcription regulation</keyword>
<dbReference type="InterPro" id="IPR011006">
    <property type="entry name" value="CheY-like_superfamily"/>
</dbReference>
<dbReference type="Pfam" id="PF13185">
    <property type="entry name" value="GAF_2"/>
    <property type="match status" value="1"/>
</dbReference>
<gene>
    <name evidence="6" type="ORF">Q8814_22600</name>
</gene>
<comment type="caution">
    <text evidence="6">The sequence shown here is derived from an EMBL/GenBank/DDBJ whole genome shotgun (WGS) entry which is preliminary data.</text>
</comment>
<dbReference type="PIRSF" id="PIRSF036625">
    <property type="entry name" value="GAF_ANTAR"/>
    <property type="match status" value="1"/>
</dbReference>
<dbReference type="InterPro" id="IPR003018">
    <property type="entry name" value="GAF"/>
</dbReference>
<keyword evidence="4" id="KW-0804">Transcription</keyword>
<keyword evidence="2" id="KW-0418">Kinase</keyword>
<evidence type="ECO:0000256" key="1">
    <source>
        <dbReference type="ARBA" id="ARBA00022679"/>
    </source>
</evidence>
<evidence type="ECO:0000256" key="4">
    <source>
        <dbReference type="ARBA" id="ARBA00023163"/>
    </source>
</evidence>
<dbReference type="InterPro" id="IPR012074">
    <property type="entry name" value="GAF_ANTAR"/>
</dbReference>
<evidence type="ECO:0000313" key="6">
    <source>
        <dbReference type="EMBL" id="MEE2034866.1"/>
    </source>
</evidence>
<dbReference type="SUPFAM" id="SSF52172">
    <property type="entry name" value="CheY-like"/>
    <property type="match status" value="1"/>
</dbReference>